<name>A0A1C2HYU8_ACITH</name>
<dbReference type="AlphaFoldDB" id="A0A1C2HYU8"/>
<gene>
    <name evidence="2" type="ORF">A6M23_16550</name>
</gene>
<evidence type="ECO:0000256" key="1">
    <source>
        <dbReference type="SAM" id="MobiDB-lite"/>
    </source>
</evidence>
<evidence type="ECO:0000313" key="3">
    <source>
        <dbReference type="Proteomes" id="UP000095008"/>
    </source>
</evidence>
<sequence length="188" mass="20753">MSVFKKPENQASPESKIPFQPDPKYRGFVYTIRPARPAQMQSIFSPAKNIMPCRVGVLGSVAAANVYIVDPSEDETPIYLNVGNDPDAMARVGMGDPFFLDLIRAFAETAVALETKYPCRVPEDENTVCLLVRNEDVYGQDQEWDGCGFDCSIGMASYKEFAKRFQKAFPAGAKAPIVGFAQGTQTRH</sequence>
<accession>A0A1C2HYU8</accession>
<organism evidence="2 3">
    <name type="scientific">Acidithiobacillus thiooxidans</name>
    <name type="common">Thiobacillus thiooxidans</name>
    <dbReference type="NCBI Taxonomy" id="930"/>
    <lineage>
        <taxon>Bacteria</taxon>
        <taxon>Pseudomonadati</taxon>
        <taxon>Pseudomonadota</taxon>
        <taxon>Acidithiobacillia</taxon>
        <taxon>Acidithiobacillales</taxon>
        <taxon>Acidithiobacillaceae</taxon>
        <taxon>Acidithiobacillus</taxon>
    </lineage>
</organism>
<protein>
    <submittedName>
        <fullName evidence="2">Uncharacterized protein</fullName>
    </submittedName>
</protein>
<keyword evidence="3" id="KW-1185">Reference proteome</keyword>
<dbReference type="EMBL" id="LWRY01000243">
    <property type="protein sequence ID" value="OCX68926.1"/>
    <property type="molecule type" value="Genomic_DNA"/>
</dbReference>
<feature type="region of interest" description="Disordered" evidence="1">
    <location>
        <begin position="1"/>
        <end position="20"/>
    </location>
</feature>
<dbReference type="Proteomes" id="UP000095008">
    <property type="component" value="Unassembled WGS sequence"/>
</dbReference>
<proteinExistence type="predicted"/>
<evidence type="ECO:0000313" key="2">
    <source>
        <dbReference type="EMBL" id="OCX68926.1"/>
    </source>
</evidence>
<comment type="caution">
    <text evidence="2">The sequence shown here is derived from an EMBL/GenBank/DDBJ whole genome shotgun (WGS) entry which is preliminary data.</text>
</comment>
<dbReference type="RefSeq" id="WP_065974582.1">
    <property type="nucleotide sequence ID" value="NZ_LWRY01000243.1"/>
</dbReference>
<reference evidence="2" key="1">
    <citation type="journal article" date="2016" name="Int. J. Mol. Sci.">
        <title>Comparative genomics of the extreme acidophile Acidithiobacillus thiooxidans reveals intraspecific divergence and niche adaptation.</title>
        <authorList>
            <person name="Zhang X."/>
            <person name="Feng X."/>
            <person name="Tao J."/>
            <person name="Ma L."/>
            <person name="Xiao Y."/>
            <person name="Liang Y."/>
            <person name="Liu X."/>
            <person name="Yin H."/>
        </authorList>
    </citation>
    <scope>NUCLEOTIDE SEQUENCE [LARGE SCALE GENOMIC DNA]</scope>
    <source>
        <strain evidence="2">DXS-W</strain>
    </source>
</reference>